<keyword evidence="11" id="KW-1185">Reference proteome</keyword>
<keyword evidence="6" id="KW-0067">ATP-binding</keyword>
<dbReference type="GO" id="GO:0006183">
    <property type="term" value="P:GTP biosynthetic process"/>
    <property type="evidence" value="ECO:0007669"/>
    <property type="project" value="InterPro"/>
</dbReference>
<dbReference type="Gene3D" id="3.30.70.141">
    <property type="entry name" value="Nucleoside diphosphate kinase-like domain"/>
    <property type="match status" value="1"/>
</dbReference>
<feature type="binding site" evidence="7">
    <location>
        <position position="110"/>
    </location>
    <ligand>
        <name>ATP</name>
        <dbReference type="ChEBI" id="CHEBI:30616"/>
    </ligand>
</feature>
<evidence type="ECO:0000256" key="4">
    <source>
        <dbReference type="ARBA" id="ARBA00022741"/>
    </source>
</evidence>
<dbReference type="OMA" id="HNAISYW"/>
<dbReference type="PANTHER" id="PTHR46161:SF3">
    <property type="entry name" value="NUCLEOSIDE DIPHOSPHATE KINASE DDB_G0292928-RELATED"/>
    <property type="match status" value="1"/>
</dbReference>
<protein>
    <recommendedName>
        <fullName evidence="2">Nucleoside diphosphate kinase</fullName>
    </recommendedName>
</protein>
<evidence type="ECO:0000313" key="11">
    <source>
        <dbReference type="Proteomes" id="UP000070444"/>
    </source>
</evidence>
<keyword evidence="5 10" id="KW-0418">Kinase</keyword>
<dbReference type="GO" id="GO:0006228">
    <property type="term" value="P:UTP biosynthetic process"/>
    <property type="evidence" value="ECO:0007669"/>
    <property type="project" value="InterPro"/>
</dbReference>
<dbReference type="Proteomes" id="UP000070444">
    <property type="component" value="Unassembled WGS sequence"/>
</dbReference>
<dbReference type="Pfam" id="PF00334">
    <property type="entry name" value="NDK"/>
    <property type="match status" value="1"/>
</dbReference>
<keyword evidence="3" id="KW-0808">Transferase</keyword>
<proteinExistence type="inferred from homology"/>
<dbReference type="GO" id="GO:0004550">
    <property type="term" value="F:nucleoside diphosphate kinase activity"/>
    <property type="evidence" value="ECO:0007669"/>
    <property type="project" value="InterPro"/>
</dbReference>
<evidence type="ECO:0000313" key="10">
    <source>
        <dbReference type="EMBL" id="KXN71926.1"/>
    </source>
</evidence>
<evidence type="ECO:0000256" key="8">
    <source>
        <dbReference type="RuleBase" id="RU004011"/>
    </source>
</evidence>
<dbReference type="SMART" id="SM00562">
    <property type="entry name" value="NDK"/>
    <property type="match status" value="1"/>
</dbReference>
<feature type="active site" description="Pros-phosphohistidine intermediate" evidence="7">
    <location>
        <position position="123"/>
    </location>
</feature>
<dbReference type="EMBL" id="KQ964464">
    <property type="protein sequence ID" value="KXN71926.1"/>
    <property type="molecule type" value="Genomic_DNA"/>
</dbReference>
<dbReference type="PRINTS" id="PR01243">
    <property type="entry name" value="NUCDPKINASE"/>
</dbReference>
<organism evidence="10 11">
    <name type="scientific">Conidiobolus coronatus (strain ATCC 28846 / CBS 209.66 / NRRL 28638)</name>
    <name type="common">Delacroixia coronata</name>
    <dbReference type="NCBI Taxonomy" id="796925"/>
    <lineage>
        <taxon>Eukaryota</taxon>
        <taxon>Fungi</taxon>
        <taxon>Fungi incertae sedis</taxon>
        <taxon>Zoopagomycota</taxon>
        <taxon>Entomophthoromycotina</taxon>
        <taxon>Entomophthoromycetes</taxon>
        <taxon>Entomophthorales</taxon>
        <taxon>Ancylistaceae</taxon>
        <taxon>Conidiobolus</taxon>
    </lineage>
</organism>
<accession>A0A137PA88</accession>
<evidence type="ECO:0000259" key="9">
    <source>
        <dbReference type="SMART" id="SM00562"/>
    </source>
</evidence>
<dbReference type="InterPro" id="IPR001564">
    <property type="entry name" value="Nucleoside_diP_kinase"/>
</dbReference>
<evidence type="ECO:0000256" key="5">
    <source>
        <dbReference type="ARBA" id="ARBA00022777"/>
    </source>
</evidence>
<evidence type="ECO:0000256" key="1">
    <source>
        <dbReference type="ARBA" id="ARBA00008142"/>
    </source>
</evidence>
<feature type="binding site" evidence="7">
    <location>
        <position position="90"/>
    </location>
    <ligand>
        <name>ATP</name>
        <dbReference type="ChEBI" id="CHEBI:30616"/>
    </ligand>
</feature>
<feature type="binding site" evidence="7">
    <location>
        <position position="96"/>
    </location>
    <ligand>
        <name>ATP</name>
        <dbReference type="ChEBI" id="CHEBI:30616"/>
    </ligand>
</feature>
<evidence type="ECO:0000256" key="3">
    <source>
        <dbReference type="ARBA" id="ARBA00022679"/>
    </source>
</evidence>
<evidence type="ECO:0000256" key="2">
    <source>
        <dbReference type="ARBA" id="ARBA00017632"/>
    </source>
</evidence>
<feature type="domain" description="Nucleoside diphosphate kinase-like" evidence="9">
    <location>
        <begin position="5"/>
        <end position="144"/>
    </location>
</feature>
<name>A0A137PA88_CONC2</name>
<feature type="binding site" evidence="7">
    <location>
        <position position="120"/>
    </location>
    <ligand>
        <name>ATP</name>
        <dbReference type="ChEBI" id="CHEBI:30616"/>
    </ligand>
</feature>
<keyword evidence="4" id="KW-0547">Nucleotide-binding</keyword>
<feature type="binding site" evidence="7">
    <location>
        <position position="62"/>
    </location>
    <ligand>
        <name>ATP</name>
        <dbReference type="ChEBI" id="CHEBI:30616"/>
    </ligand>
</feature>
<dbReference type="InterPro" id="IPR034907">
    <property type="entry name" value="NDK-like_dom"/>
</dbReference>
<dbReference type="STRING" id="796925.A0A137PA88"/>
<evidence type="ECO:0000256" key="6">
    <source>
        <dbReference type="ARBA" id="ARBA00022840"/>
    </source>
</evidence>
<dbReference type="SUPFAM" id="SSF54919">
    <property type="entry name" value="Nucleoside diphosphate kinase, NDK"/>
    <property type="match status" value="1"/>
</dbReference>
<dbReference type="PROSITE" id="PS51374">
    <property type="entry name" value="NDPK_LIKE"/>
    <property type="match status" value="1"/>
</dbReference>
<comment type="similarity">
    <text evidence="1 7 8">Belongs to the NDK family.</text>
</comment>
<dbReference type="PANTHER" id="PTHR46161">
    <property type="entry name" value="NUCLEOSIDE DIPHOSPHATE KINASE"/>
    <property type="match status" value="1"/>
</dbReference>
<reference evidence="10 11" key="1">
    <citation type="journal article" date="2015" name="Genome Biol. Evol.">
        <title>Phylogenomic analyses indicate that early fungi evolved digesting cell walls of algal ancestors of land plants.</title>
        <authorList>
            <person name="Chang Y."/>
            <person name="Wang S."/>
            <person name="Sekimoto S."/>
            <person name="Aerts A.L."/>
            <person name="Choi C."/>
            <person name="Clum A."/>
            <person name="LaButti K.M."/>
            <person name="Lindquist E.A."/>
            <person name="Yee Ngan C."/>
            <person name="Ohm R.A."/>
            <person name="Salamov A.A."/>
            <person name="Grigoriev I.V."/>
            <person name="Spatafora J.W."/>
            <person name="Berbee M.L."/>
        </authorList>
    </citation>
    <scope>NUCLEOTIDE SEQUENCE [LARGE SCALE GENOMIC DNA]</scope>
    <source>
        <strain evidence="10 11">NRRL 28638</strain>
    </source>
</reference>
<sequence>MKQNLQKTLALIKPDLYRQTLLLPTVYQKLKDNNFTVLESQIIKWNYHQASQFYKEHEGKFFFERLTGYMTNGPFLALVLERENAIKGWRELIGPTQPDRARLQSPQTLRAHFGLTDTRNSFHGSDSDENFLKEYQLVFGKKHH</sequence>
<dbReference type="GO" id="GO:0006241">
    <property type="term" value="P:CTP biosynthetic process"/>
    <property type="evidence" value="ECO:0007669"/>
    <property type="project" value="InterPro"/>
</dbReference>
<feature type="binding site" evidence="7">
    <location>
        <position position="13"/>
    </location>
    <ligand>
        <name>ATP</name>
        <dbReference type="ChEBI" id="CHEBI:30616"/>
    </ligand>
</feature>
<dbReference type="InterPro" id="IPR036850">
    <property type="entry name" value="NDK-like_dom_sf"/>
</dbReference>
<dbReference type="OrthoDB" id="2162449at2759"/>
<evidence type="ECO:0000256" key="7">
    <source>
        <dbReference type="PROSITE-ProRule" id="PRU00706"/>
    </source>
</evidence>
<dbReference type="AlphaFoldDB" id="A0A137PA88"/>
<gene>
    <name evidence="10" type="ORF">CONCODRAFT_16584</name>
</gene>
<dbReference type="GO" id="GO:0005524">
    <property type="term" value="F:ATP binding"/>
    <property type="evidence" value="ECO:0007669"/>
    <property type="project" value="UniProtKB-KW"/>
</dbReference>